<proteinExistence type="predicted"/>
<keyword evidence="1" id="KW-0732">Signal</keyword>
<evidence type="ECO:0000313" key="2">
    <source>
        <dbReference type="EMBL" id="MBT2162906.1"/>
    </source>
</evidence>
<dbReference type="EMBL" id="JACATN010000005">
    <property type="protein sequence ID" value="MBT2162906.1"/>
    <property type="molecule type" value="Genomic_DNA"/>
</dbReference>
<evidence type="ECO:0000313" key="3">
    <source>
        <dbReference type="Proteomes" id="UP000740413"/>
    </source>
</evidence>
<organism evidence="2 3">
    <name type="scientific">Zobellia barbeyronii</name>
    <dbReference type="NCBI Taxonomy" id="2748009"/>
    <lineage>
        <taxon>Bacteria</taxon>
        <taxon>Pseudomonadati</taxon>
        <taxon>Bacteroidota</taxon>
        <taxon>Flavobacteriia</taxon>
        <taxon>Flavobacteriales</taxon>
        <taxon>Flavobacteriaceae</taxon>
        <taxon>Zobellia</taxon>
    </lineage>
</organism>
<feature type="chain" id="PRO_5047330409" description="Lipoprotein" evidence="1">
    <location>
        <begin position="29"/>
        <end position="267"/>
    </location>
</feature>
<feature type="signal peptide" evidence="1">
    <location>
        <begin position="1"/>
        <end position="28"/>
    </location>
</feature>
<accession>A0ABS5WHK8</accession>
<dbReference type="Proteomes" id="UP000740413">
    <property type="component" value="Unassembled WGS sequence"/>
</dbReference>
<evidence type="ECO:0000256" key="1">
    <source>
        <dbReference type="SAM" id="SignalP"/>
    </source>
</evidence>
<evidence type="ECO:0008006" key="4">
    <source>
        <dbReference type="Google" id="ProtNLM"/>
    </source>
</evidence>
<comment type="caution">
    <text evidence="2">The sequence shown here is derived from an EMBL/GenBank/DDBJ whole genome shotgun (WGS) entry which is preliminary data.</text>
</comment>
<protein>
    <recommendedName>
        <fullName evidence="4">Lipoprotein</fullName>
    </recommendedName>
</protein>
<dbReference type="RefSeq" id="WP_214612896.1">
    <property type="nucleotide sequence ID" value="NZ_JACATN010000005.1"/>
</dbReference>
<reference evidence="3" key="1">
    <citation type="submission" date="2023-07" db="EMBL/GenBank/DDBJ databases">
        <title>Zobellia barbeyronii sp. nov., a new marine flavobacterium, isolated from green and red algae.</title>
        <authorList>
            <person name="Nedashkovskaya O.I."/>
            <person name="Otstavnykh N."/>
            <person name="Zhukova N."/>
            <person name="Guzev K."/>
            <person name="Chausova V."/>
            <person name="Tekutyeva L."/>
            <person name="Mikhailov V."/>
            <person name="Isaeva M."/>
        </authorList>
    </citation>
    <scope>NUCLEOTIDE SEQUENCE [LARGE SCALE GENOMIC DNA]</scope>
    <source>
        <strain evidence="3">KMM 6746</strain>
    </source>
</reference>
<sequence>MRHLFGNVRTFALVGAAAFLAFSCTSDAEEVLENEQDQKLDQSEVKTILETDELSSAADSIVQSLFNNRESGKSAKDDACYTADYTDTGFTVSFDQCTVEEEGEVLNGSLAVVYDEQADSFAYTVTYNDLNIDGIGMNGTRSFSYKAGEENSIVFDVVTEMSLTLEDDSVVTEKGNKSFTIAFDEEFGSGVLSVGGEWVVNANDDSYAVNVTSDLQAQFGCDYIGKGLMELSKNGLTVDVDFGDGTCDDLGELVYPDGTTETITLKD</sequence>
<dbReference type="PROSITE" id="PS51257">
    <property type="entry name" value="PROKAR_LIPOPROTEIN"/>
    <property type="match status" value="1"/>
</dbReference>
<name>A0ABS5WHK8_9FLAO</name>
<gene>
    <name evidence="2" type="ORF">HW347_16685</name>
</gene>
<keyword evidence="3" id="KW-1185">Reference proteome</keyword>